<name>A0A127EFS1_CLOPF</name>
<evidence type="ECO:0000313" key="1">
    <source>
        <dbReference type="EMBL" id="AMN34793.1"/>
    </source>
</evidence>
<dbReference type="OrthoDB" id="2427428at2"/>
<dbReference type="EMBL" id="PJTB01000002">
    <property type="protein sequence ID" value="PWX39561.1"/>
    <property type="molecule type" value="Genomic_DNA"/>
</dbReference>
<dbReference type="Proteomes" id="UP000247117">
    <property type="component" value="Unassembled WGS sequence"/>
</dbReference>
<dbReference type="EMBL" id="CP010994">
    <property type="protein sequence ID" value="AMN34793.1"/>
    <property type="molecule type" value="Genomic_DNA"/>
</dbReference>
<dbReference type="RefSeq" id="WP_061426485.1">
    <property type="nucleotide sequence ID" value="NZ_CATNXH010000052.1"/>
</dbReference>
<gene>
    <name evidence="2" type="ORF">CYK91_05320</name>
    <name evidence="1" type="ORF">JFP838_03175</name>
</gene>
<dbReference type="Proteomes" id="UP000070260">
    <property type="component" value="Chromosome"/>
</dbReference>
<protein>
    <submittedName>
        <fullName evidence="1">Uncharacterized protein</fullName>
    </submittedName>
</protein>
<evidence type="ECO:0000313" key="4">
    <source>
        <dbReference type="Proteomes" id="UP000247117"/>
    </source>
</evidence>
<reference evidence="1 3" key="1">
    <citation type="journal article" date="2016" name="PLoS ONE">
        <title>Plasmid Characterization and Chromosome Analysis of Two netF+ Clostridium perfringens Isolates Associated with Foal and Canine Necrotizing Enteritis.</title>
        <authorList>
            <person name="Mehdizadeh Gohari I."/>
            <person name="Kropinski A.M."/>
            <person name="Weese S.J."/>
            <person name="Parreira V.R."/>
            <person name="Whitehead A.E."/>
            <person name="Boerlin P."/>
            <person name="Prescott J.F."/>
        </authorList>
    </citation>
    <scope>NUCLEOTIDE SEQUENCE [LARGE SCALE GENOMIC DNA]</scope>
    <source>
        <strain evidence="1 3">JP838</strain>
    </source>
</reference>
<evidence type="ECO:0000313" key="2">
    <source>
        <dbReference type="EMBL" id="PWX39561.1"/>
    </source>
</evidence>
<reference evidence="2 4" key="2">
    <citation type="journal article" date="2018" name="BMC Genomics">
        <title>Whole genome analysis reveals the diversity and evolutionary relationships between necrotic enteritis-causing strains of Clostridium perfringens.</title>
        <authorList>
            <person name="Lacey J.A."/>
            <person name="Allnutt T.R."/>
            <person name="Vezina B."/>
            <person name="Van T.T.H."/>
            <person name="Stent T."/>
            <person name="Han X."/>
            <person name="Rood J.I."/>
            <person name="Wade B."/>
            <person name="Keyburn A.L."/>
            <person name="Seeman T."/>
            <person name="Chen H."/>
            <person name="Haring V."/>
            <person name="Johanesen P.A."/>
            <person name="Lyras D."/>
            <person name="Moore R.J."/>
        </authorList>
    </citation>
    <scope>NUCLEOTIDE SEQUENCE [LARGE SCALE GENOMIC DNA]</scope>
    <source>
        <strain evidence="2 4">EUR-NE15</strain>
    </source>
</reference>
<sequence length="134" mass="15989">MGRIRKDYMVSEKNLEYIEEVKEKNDFKYSSEALDLIIREHRENEKMSIKMLREYLANEISEALKGEFKMLMKVNKFTDKNTQVIIEMLNGMFIKEEYGKIITTNEEVCKALTIAENTVEERINKNYKKGNRLY</sequence>
<dbReference type="PATRIC" id="fig|1502.177.peg.622"/>
<accession>A0A127EFS1</accession>
<evidence type="ECO:0000313" key="3">
    <source>
        <dbReference type="Proteomes" id="UP000070260"/>
    </source>
</evidence>
<proteinExistence type="predicted"/>
<dbReference type="AlphaFoldDB" id="A0A127EFS1"/>
<organism evidence="1 3">
    <name type="scientific">Clostridium perfringens</name>
    <dbReference type="NCBI Taxonomy" id="1502"/>
    <lineage>
        <taxon>Bacteria</taxon>
        <taxon>Bacillati</taxon>
        <taxon>Bacillota</taxon>
        <taxon>Clostridia</taxon>
        <taxon>Eubacteriales</taxon>
        <taxon>Clostridiaceae</taxon>
        <taxon>Clostridium</taxon>
    </lineage>
</organism>